<sequence length="787" mass="87465">MKLSYNWLKKFVDFSLSPQELSKVLTSIGIETSVVSHGANWTSVITAKVLSKEKHPNADKLSLCLLTDGKNNYSVVCGAKNVDAGQIVPLAKIGAVLPGDFEIKKSKIRGVESEGMICSEKELGLKDSSEGILVLDEKTETGVPLENVLGDIDSVLEIEITTNRGDCLSHLGVAREIGAKLKKQVVLPVIKTPNSAQANNVTVESPLCSRYIGCLIKGVKAAPSPKWLADSLEKCGIRPINNIVDITNYVMLETGQPLHAFDITKLSSEKVIVRAAAKDEKITALDGKEYKLDADMLVIADEQKPVAIAGVMGGEYSGIDDKTETVFLESAIFAPSSIRKTSKKLNLSSDSSYRYERGVSWDISQYASWRAVNLILELAGGRLESRGDVRKVEYEKTNIILRIDRVSKLLGYNVDEKEITEILRYLGIDLEPKGEVILCTVPSWRNDIKEEVDLIEEVARIHGYENIPAVKEQDDAVFVKNNSFFPEIVAAFRSKLSGLGFSEALNYSFSEIKELELFDLKYSYKIANPISKENEVLRPSLLPSLYKNLSFNAGQGASRVALFEYGKIFTAKGERKTFGAVMYGSVWQEWWKWSENKINPSFDFYFGGGIVKNILPSEDFIISENLNPEGYYHPGKTAAVIYRGKPVAQFGILKPSVSADLKGEVFYFEFDIESVAGVYESSASLYKHFTKFPSVKRDISVTADKSLQFAKIEKTIKSIMKAGNILKDYSLFSVYEDAAKLGEGKISYSFRLSYKNDEKTLTDKEVNDDMNKLLEKLDGELSVKLRQ</sequence>
<organism evidence="20 21">
    <name type="scientific">Endomicrobium proavitum</name>
    <dbReference type="NCBI Taxonomy" id="1408281"/>
    <lineage>
        <taxon>Bacteria</taxon>
        <taxon>Pseudomonadati</taxon>
        <taxon>Elusimicrobiota</taxon>
        <taxon>Endomicrobiia</taxon>
        <taxon>Endomicrobiales</taxon>
        <taxon>Endomicrobiaceae</taxon>
        <taxon>Endomicrobium</taxon>
    </lineage>
</organism>
<dbReference type="SMART" id="SM00874">
    <property type="entry name" value="B5"/>
    <property type="match status" value="1"/>
</dbReference>
<dbReference type="InterPro" id="IPR041616">
    <property type="entry name" value="PheRS_beta_core"/>
</dbReference>
<evidence type="ECO:0000256" key="3">
    <source>
        <dbReference type="ARBA" id="ARBA00011209"/>
    </source>
</evidence>
<dbReference type="NCBIfam" id="NF045760">
    <property type="entry name" value="YtpR"/>
    <property type="match status" value="1"/>
</dbReference>
<dbReference type="GO" id="GO:0004826">
    <property type="term" value="F:phenylalanine-tRNA ligase activity"/>
    <property type="evidence" value="ECO:0007669"/>
    <property type="project" value="UniProtKB-UniRule"/>
</dbReference>
<dbReference type="Gene3D" id="3.50.40.10">
    <property type="entry name" value="Phenylalanyl-trna Synthetase, Chain B, domain 3"/>
    <property type="match status" value="1"/>
</dbReference>
<dbReference type="Gene3D" id="2.40.50.140">
    <property type="entry name" value="Nucleic acid-binding proteins"/>
    <property type="match status" value="1"/>
</dbReference>
<dbReference type="InterPro" id="IPR004532">
    <property type="entry name" value="Phe-tRNA-ligase_IIc_bsu_bact"/>
</dbReference>
<dbReference type="FunFam" id="2.40.50.140:FF:000045">
    <property type="entry name" value="Phenylalanine--tRNA ligase beta subunit"/>
    <property type="match status" value="1"/>
</dbReference>
<comment type="catalytic activity">
    <reaction evidence="14 15">
        <text>tRNA(Phe) + L-phenylalanine + ATP = L-phenylalanyl-tRNA(Phe) + AMP + diphosphate + H(+)</text>
        <dbReference type="Rhea" id="RHEA:19413"/>
        <dbReference type="Rhea" id="RHEA-COMP:9668"/>
        <dbReference type="Rhea" id="RHEA-COMP:9699"/>
        <dbReference type="ChEBI" id="CHEBI:15378"/>
        <dbReference type="ChEBI" id="CHEBI:30616"/>
        <dbReference type="ChEBI" id="CHEBI:33019"/>
        <dbReference type="ChEBI" id="CHEBI:58095"/>
        <dbReference type="ChEBI" id="CHEBI:78442"/>
        <dbReference type="ChEBI" id="CHEBI:78531"/>
        <dbReference type="ChEBI" id="CHEBI:456215"/>
        <dbReference type="EC" id="6.1.1.20"/>
    </reaction>
</comment>
<feature type="binding site" evidence="15">
    <location>
        <position position="447"/>
    </location>
    <ligand>
        <name>Mg(2+)</name>
        <dbReference type="ChEBI" id="CHEBI:18420"/>
        <note>shared with alpha subunit</note>
    </ligand>
</feature>
<evidence type="ECO:0000256" key="1">
    <source>
        <dbReference type="ARBA" id="ARBA00004496"/>
    </source>
</evidence>
<keyword evidence="6 15" id="KW-0436">Ligase</keyword>
<dbReference type="NCBIfam" id="TIGR00472">
    <property type="entry name" value="pheT_bact"/>
    <property type="match status" value="1"/>
</dbReference>
<evidence type="ECO:0000256" key="9">
    <source>
        <dbReference type="ARBA" id="ARBA00022840"/>
    </source>
</evidence>
<dbReference type="FunFam" id="3.50.40.10:FF:000001">
    <property type="entry name" value="Phenylalanine--tRNA ligase beta subunit"/>
    <property type="match status" value="1"/>
</dbReference>
<dbReference type="SMART" id="SM00896">
    <property type="entry name" value="FDX-ACB"/>
    <property type="match status" value="1"/>
</dbReference>
<dbReference type="Pfam" id="PF01588">
    <property type="entry name" value="tRNA_bind"/>
    <property type="match status" value="1"/>
</dbReference>
<proteinExistence type="inferred from homology"/>
<dbReference type="Gene3D" id="3.30.70.380">
    <property type="entry name" value="Ferrodoxin-fold anticodon-binding domain"/>
    <property type="match status" value="1"/>
</dbReference>
<gene>
    <name evidence="15 20" type="primary">pheT</name>
    <name evidence="20" type="ORF">Epro_0205</name>
</gene>
<dbReference type="Proteomes" id="UP000035337">
    <property type="component" value="Chromosome"/>
</dbReference>
<dbReference type="PROSITE" id="PS51483">
    <property type="entry name" value="B5"/>
    <property type="match status" value="1"/>
</dbReference>
<comment type="subcellular location">
    <subcellularLocation>
        <location evidence="1 15">Cytoplasm</location>
    </subcellularLocation>
</comment>
<comment type="similarity">
    <text evidence="2 15">Belongs to the phenylalanyl-tRNA synthetase beta subunit family. Type 1 subfamily.</text>
</comment>
<feature type="binding site" evidence="15">
    <location>
        <position position="457"/>
    </location>
    <ligand>
        <name>Mg(2+)</name>
        <dbReference type="ChEBI" id="CHEBI:18420"/>
        <note>shared with alpha subunit</note>
    </ligand>
</feature>
<keyword evidence="9 15" id="KW-0067">ATP-binding</keyword>
<feature type="domain" description="TRNA-binding" evidence="17">
    <location>
        <begin position="38"/>
        <end position="146"/>
    </location>
</feature>
<keyword evidence="12 15" id="KW-0648">Protein biosynthesis</keyword>
<evidence type="ECO:0000259" key="19">
    <source>
        <dbReference type="PROSITE" id="PS51483"/>
    </source>
</evidence>
<dbReference type="PANTHER" id="PTHR10947:SF0">
    <property type="entry name" value="PHENYLALANINE--TRNA LIGASE BETA SUBUNIT"/>
    <property type="match status" value="1"/>
</dbReference>
<reference evidence="20 21" key="1">
    <citation type="submission" date="2014-09" db="EMBL/GenBank/DDBJ databases">
        <title>Complete genome sequence of Endomicrobium proavitum.</title>
        <authorList>
            <person name="Zheng H."/>
        </authorList>
    </citation>
    <scope>NUCLEOTIDE SEQUENCE [LARGE SCALE GENOMIC DNA]</scope>
    <source>
        <strain evidence="20 21">Rsa215</strain>
    </source>
</reference>
<dbReference type="SMART" id="SM00873">
    <property type="entry name" value="B3_4"/>
    <property type="match status" value="1"/>
</dbReference>
<comment type="cofactor">
    <cofactor evidence="15">
        <name>Mg(2+)</name>
        <dbReference type="ChEBI" id="CHEBI:18420"/>
    </cofactor>
    <text evidence="15">Binds 2 magnesium ions per tetramer.</text>
</comment>
<comment type="subunit">
    <text evidence="3 15">Tetramer of two alpha and two beta subunits.</text>
</comment>
<dbReference type="InterPro" id="IPR005121">
    <property type="entry name" value="Fdx_antiC-bd"/>
</dbReference>
<keyword evidence="13 15" id="KW-0030">Aminoacyl-tRNA synthetase</keyword>
<dbReference type="STRING" id="1408281.Epro_0205"/>
<evidence type="ECO:0000259" key="18">
    <source>
        <dbReference type="PROSITE" id="PS51447"/>
    </source>
</evidence>
<dbReference type="SUPFAM" id="SSF46955">
    <property type="entry name" value="Putative DNA-binding domain"/>
    <property type="match status" value="1"/>
</dbReference>
<dbReference type="InterPro" id="IPR012340">
    <property type="entry name" value="NA-bd_OB-fold"/>
</dbReference>
<dbReference type="GO" id="GO:0009328">
    <property type="term" value="C:phenylalanine-tRNA ligase complex"/>
    <property type="evidence" value="ECO:0007669"/>
    <property type="project" value="TreeGrafter"/>
</dbReference>
<dbReference type="FunFam" id="3.30.56.10:FF:000002">
    <property type="entry name" value="Phenylalanine--tRNA ligase beta subunit"/>
    <property type="match status" value="1"/>
</dbReference>
<dbReference type="HAMAP" id="MF_00283">
    <property type="entry name" value="Phe_tRNA_synth_beta1"/>
    <property type="match status" value="1"/>
</dbReference>
<keyword evidence="5 16" id="KW-0820">tRNA-binding</keyword>
<evidence type="ECO:0000259" key="17">
    <source>
        <dbReference type="PROSITE" id="PS50886"/>
    </source>
</evidence>
<dbReference type="GO" id="GO:0005524">
    <property type="term" value="F:ATP binding"/>
    <property type="evidence" value="ECO:0007669"/>
    <property type="project" value="UniProtKB-UniRule"/>
</dbReference>
<dbReference type="InterPro" id="IPR005146">
    <property type="entry name" value="B3/B4_tRNA-bd"/>
</dbReference>
<dbReference type="InterPro" id="IPR020825">
    <property type="entry name" value="Phe-tRNA_synthase-like_B3/B4"/>
</dbReference>
<evidence type="ECO:0000313" key="20">
    <source>
        <dbReference type="EMBL" id="AKL97584.1"/>
    </source>
</evidence>
<dbReference type="InterPro" id="IPR036690">
    <property type="entry name" value="Fdx_antiC-bd_sf"/>
</dbReference>
<dbReference type="SUPFAM" id="SSF50249">
    <property type="entry name" value="Nucleic acid-binding proteins"/>
    <property type="match status" value="1"/>
</dbReference>
<evidence type="ECO:0000256" key="4">
    <source>
        <dbReference type="ARBA" id="ARBA00022490"/>
    </source>
</evidence>
<dbReference type="SUPFAM" id="SSF55681">
    <property type="entry name" value="Class II aaRS and biotin synthetases"/>
    <property type="match status" value="1"/>
</dbReference>
<keyword evidence="4 15" id="KW-0963">Cytoplasm</keyword>
<keyword evidence="7 15" id="KW-0479">Metal-binding</keyword>
<dbReference type="GO" id="GO:0006432">
    <property type="term" value="P:phenylalanyl-tRNA aminoacylation"/>
    <property type="evidence" value="ECO:0007669"/>
    <property type="project" value="UniProtKB-UniRule"/>
</dbReference>
<evidence type="ECO:0000256" key="6">
    <source>
        <dbReference type="ARBA" id="ARBA00022598"/>
    </source>
</evidence>
<dbReference type="InterPro" id="IPR045060">
    <property type="entry name" value="Phe-tRNA-ligase_IIc_bsu"/>
</dbReference>
<protein>
    <recommendedName>
        <fullName evidence="15">Phenylalanine--tRNA ligase beta subunit</fullName>
        <ecNumber evidence="15">6.1.1.20</ecNumber>
    </recommendedName>
    <alternativeName>
        <fullName evidence="15">Phenylalanyl-tRNA synthetase beta subunit</fullName>
        <shortName evidence="15">PheRS</shortName>
    </alternativeName>
</protein>
<dbReference type="GO" id="GO:0000287">
    <property type="term" value="F:magnesium ion binding"/>
    <property type="evidence" value="ECO:0007669"/>
    <property type="project" value="UniProtKB-UniRule"/>
</dbReference>
<dbReference type="AlphaFoldDB" id="A0A0G3WJC2"/>
<dbReference type="InterPro" id="IPR002547">
    <property type="entry name" value="tRNA-bd_dom"/>
</dbReference>
<evidence type="ECO:0000256" key="2">
    <source>
        <dbReference type="ARBA" id="ARBA00008653"/>
    </source>
</evidence>
<dbReference type="InterPro" id="IPR005147">
    <property type="entry name" value="tRNA_synthase_B5-dom"/>
</dbReference>
<dbReference type="SUPFAM" id="SSF54991">
    <property type="entry name" value="Anticodon-binding domain of PheRS"/>
    <property type="match status" value="1"/>
</dbReference>
<dbReference type="Pfam" id="PF03484">
    <property type="entry name" value="B5"/>
    <property type="match status" value="1"/>
</dbReference>
<dbReference type="SUPFAM" id="SSF56037">
    <property type="entry name" value="PheT/TilS domain"/>
    <property type="match status" value="1"/>
</dbReference>
<evidence type="ECO:0000256" key="8">
    <source>
        <dbReference type="ARBA" id="ARBA00022741"/>
    </source>
</evidence>
<dbReference type="RefSeq" id="WP_052569779.1">
    <property type="nucleotide sequence ID" value="NZ_CP009498.1"/>
</dbReference>
<feature type="binding site" evidence="15">
    <location>
        <position position="456"/>
    </location>
    <ligand>
        <name>Mg(2+)</name>
        <dbReference type="ChEBI" id="CHEBI:18420"/>
        <note>shared with alpha subunit</note>
    </ligand>
</feature>
<feature type="binding site" evidence="15">
    <location>
        <position position="453"/>
    </location>
    <ligand>
        <name>Mg(2+)</name>
        <dbReference type="ChEBI" id="CHEBI:18420"/>
        <note>shared with alpha subunit</note>
    </ligand>
</feature>
<keyword evidence="8 15" id="KW-0547">Nucleotide-binding</keyword>
<keyword evidence="11 16" id="KW-0694">RNA-binding</keyword>
<dbReference type="Pfam" id="PF03483">
    <property type="entry name" value="B3_4"/>
    <property type="match status" value="1"/>
</dbReference>
<dbReference type="PROSITE" id="PS51447">
    <property type="entry name" value="FDX_ACB"/>
    <property type="match status" value="1"/>
</dbReference>
<name>A0A0G3WJC2_9BACT</name>
<evidence type="ECO:0000256" key="13">
    <source>
        <dbReference type="ARBA" id="ARBA00023146"/>
    </source>
</evidence>
<keyword evidence="10 15" id="KW-0460">Magnesium</keyword>
<accession>A0A0G3WJC2</accession>
<dbReference type="CDD" id="cd00769">
    <property type="entry name" value="PheRS_beta_core"/>
    <property type="match status" value="1"/>
</dbReference>
<feature type="domain" description="B5" evidence="19">
    <location>
        <begin position="394"/>
        <end position="469"/>
    </location>
</feature>
<evidence type="ECO:0000256" key="12">
    <source>
        <dbReference type="ARBA" id="ARBA00022917"/>
    </source>
</evidence>
<dbReference type="InterPro" id="IPR033714">
    <property type="entry name" value="tRNA_bind_bactPheRS"/>
</dbReference>
<dbReference type="Gene3D" id="3.30.930.10">
    <property type="entry name" value="Bira Bifunctional Protein, Domain 2"/>
    <property type="match status" value="1"/>
</dbReference>
<dbReference type="KEGG" id="epo:Epro_0205"/>
<feature type="domain" description="FDX-ACB" evidence="18">
    <location>
        <begin position="690"/>
        <end position="786"/>
    </location>
</feature>
<dbReference type="Pfam" id="PF17759">
    <property type="entry name" value="tRNA_synthFbeta"/>
    <property type="match status" value="1"/>
</dbReference>
<evidence type="ECO:0000256" key="5">
    <source>
        <dbReference type="ARBA" id="ARBA00022555"/>
    </source>
</evidence>
<evidence type="ECO:0000256" key="10">
    <source>
        <dbReference type="ARBA" id="ARBA00022842"/>
    </source>
</evidence>
<dbReference type="GO" id="GO:0000049">
    <property type="term" value="F:tRNA binding"/>
    <property type="evidence" value="ECO:0007669"/>
    <property type="project" value="UniProtKB-UniRule"/>
</dbReference>
<dbReference type="PROSITE" id="PS50886">
    <property type="entry name" value="TRBD"/>
    <property type="match status" value="1"/>
</dbReference>
<dbReference type="Gene3D" id="3.30.56.10">
    <property type="match status" value="2"/>
</dbReference>
<dbReference type="InterPro" id="IPR045864">
    <property type="entry name" value="aa-tRNA-synth_II/BPL/LPL"/>
</dbReference>
<dbReference type="OrthoDB" id="9805455at2"/>
<dbReference type="PATRIC" id="fig|1408281.3.peg.209"/>
<keyword evidence="21" id="KW-1185">Reference proteome</keyword>
<evidence type="ECO:0000256" key="11">
    <source>
        <dbReference type="ARBA" id="ARBA00022884"/>
    </source>
</evidence>
<evidence type="ECO:0000256" key="15">
    <source>
        <dbReference type="HAMAP-Rule" id="MF_00283"/>
    </source>
</evidence>
<evidence type="ECO:0000313" key="21">
    <source>
        <dbReference type="Proteomes" id="UP000035337"/>
    </source>
</evidence>
<dbReference type="PANTHER" id="PTHR10947">
    <property type="entry name" value="PHENYLALANYL-TRNA SYNTHETASE BETA CHAIN AND LEUCINE-RICH REPEAT-CONTAINING PROTEIN 47"/>
    <property type="match status" value="1"/>
</dbReference>
<dbReference type="Pfam" id="PF03147">
    <property type="entry name" value="FDX-ACB"/>
    <property type="match status" value="1"/>
</dbReference>
<evidence type="ECO:0000256" key="7">
    <source>
        <dbReference type="ARBA" id="ARBA00022723"/>
    </source>
</evidence>
<dbReference type="EMBL" id="CP009498">
    <property type="protein sequence ID" value="AKL97584.1"/>
    <property type="molecule type" value="Genomic_DNA"/>
</dbReference>
<dbReference type="CDD" id="cd02796">
    <property type="entry name" value="tRNA_bind_bactPheRS"/>
    <property type="match status" value="1"/>
</dbReference>
<evidence type="ECO:0000256" key="14">
    <source>
        <dbReference type="ARBA" id="ARBA00049255"/>
    </source>
</evidence>
<evidence type="ECO:0000256" key="16">
    <source>
        <dbReference type="PROSITE-ProRule" id="PRU00209"/>
    </source>
</evidence>
<dbReference type="InterPro" id="IPR009061">
    <property type="entry name" value="DNA-bd_dom_put_sf"/>
</dbReference>
<dbReference type="EC" id="6.1.1.20" evidence="15"/>